<evidence type="ECO:0000313" key="3">
    <source>
        <dbReference type="Proteomes" id="UP001595900"/>
    </source>
</evidence>
<evidence type="ECO:0000259" key="1">
    <source>
        <dbReference type="Pfam" id="PF01370"/>
    </source>
</evidence>
<dbReference type="Proteomes" id="UP001595900">
    <property type="component" value="Unassembled WGS sequence"/>
</dbReference>
<dbReference type="EMBL" id="JBHSCN010000005">
    <property type="protein sequence ID" value="MFC4243513.1"/>
    <property type="molecule type" value="Genomic_DNA"/>
</dbReference>
<name>A0ABV8Q778_9MICO</name>
<protein>
    <submittedName>
        <fullName evidence="2">NAD-dependent epimerase/dehydratase family protein</fullName>
    </submittedName>
</protein>
<feature type="domain" description="NAD-dependent epimerase/dehydratase" evidence="1">
    <location>
        <begin position="6"/>
        <end position="218"/>
    </location>
</feature>
<proteinExistence type="predicted"/>
<dbReference type="RefSeq" id="WP_390228578.1">
    <property type="nucleotide sequence ID" value="NZ_JBHSCN010000005.1"/>
</dbReference>
<dbReference type="InterPro" id="IPR001509">
    <property type="entry name" value="Epimerase_deHydtase"/>
</dbReference>
<dbReference type="Gene3D" id="3.40.50.720">
    <property type="entry name" value="NAD(P)-binding Rossmann-like Domain"/>
    <property type="match status" value="1"/>
</dbReference>
<keyword evidence="3" id="KW-1185">Reference proteome</keyword>
<comment type="caution">
    <text evidence="2">The sequence shown here is derived from an EMBL/GenBank/DDBJ whole genome shotgun (WGS) entry which is preliminary data.</text>
</comment>
<dbReference type="PANTHER" id="PTHR43245">
    <property type="entry name" value="BIFUNCTIONAL POLYMYXIN RESISTANCE PROTEIN ARNA"/>
    <property type="match status" value="1"/>
</dbReference>
<dbReference type="InterPro" id="IPR036291">
    <property type="entry name" value="NAD(P)-bd_dom_sf"/>
</dbReference>
<dbReference type="InterPro" id="IPR050177">
    <property type="entry name" value="Lipid_A_modif_metabolic_enz"/>
</dbReference>
<gene>
    <name evidence="2" type="ORF">ACFOYW_09010</name>
</gene>
<dbReference type="Pfam" id="PF01370">
    <property type="entry name" value="Epimerase"/>
    <property type="match status" value="1"/>
</dbReference>
<dbReference type="SUPFAM" id="SSF51735">
    <property type="entry name" value="NAD(P)-binding Rossmann-fold domains"/>
    <property type="match status" value="1"/>
</dbReference>
<accession>A0ABV8Q778</accession>
<organism evidence="2 3">
    <name type="scientific">Gryllotalpicola reticulitermitis</name>
    <dbReference type="NCBI Taxonomy" id="1184153"/>
    <lineage>
        <taxon>Bacteria</taxon>
        <taxon>Bacillati</taxon>
        <taxon>Actinomycetota</taxon>
        <taxon>Actinomycetes</taxon>
        <taxon>Micrococcales</taxon>
        <taxon>Microbacteriaceae</taxon>
        <taxon>Gryllotalpicola</taxon>
    </lineage>
</organism>
<reference evidence="3" key="1">
    <citation type="journal article" date="2019" name="Int. J. Syst. Evol. Microbiol.">
        <title>The Global Catalogue of Microorganisms (GCM) 10K type strain sequencing project: providing services to taxonomists for standard genome sequencing and annotation.</title>
        <authorList>
            <consortium name="The Broad Institute Genomics Platform"/>
            <consortium name="The Broad Institute Genome Sequencing Center for Infectious Disease"/>
            <person name="Wu L."/>
            <person name="Ma J."/>
        </authorList>
    </citation>
    <scope>NUCLEOTIDE SEQUENCE [LARGE SCALE GENOMIC DNA]</scope>
    <source>
        <strain evidence="3">CGMCC 1.10363</strain>
    </source>
</reference>
<evidence type="ECO:0000313" key="2">
    <source>
        <dbReference type="EMBL" id="MFC4243513.1"/>
    </source>
</evidence>
<dbReference type="PANTHER" id="PTHR43245:SF13">
    <property type="entry name" value="UDP-D-APIOSE_UDP-D-XYLOSE SYNTHASE 2"/>
    <property type="match status" value="1"/>
</dbReference>
<sequence length="309" mass="32685">MSSSPALVVGSHGLLGKALSRELNRRGFHTLRPAIRWRGPDARGDLERAFHALTAAAGPWAVFWAAGAGVTQTPQAVFDEEIAVFSAFAAHVAQSSAARTGTFFFASSAGAAYAGSAHPPFTEATTPEPLAPYGHTKLALEQIIAGLTDAGTRVAIGRIANLYGPGQNLAKPQGLISQLCLSLVTNRPLGVYVPMDTLRDYIYVDDAAATIVELVQAMTQLAPGSPAVTKIIASGQAISIAKVLGELRLIARRRPPLILAASPFSAAQARDLRMESTVFPEIDRRTLTPFPVGFAQTLADVRGRTLAHR</sequence>